<dbReference type="EMBL" id="CAEZXE010000002">
    <property type="protein sequence ID" value="CAB4665735.1"/>
    <property type="molecule type" value="Genomic_DNA"/>
</dbReference>
<dbReference type="InterPro" id="IPR011059">
    <property type="entry name" value="Metal-dep_hydrolase_composite"/>
</dbReference>
<dbReference type="AlphaFoldDB" id="A0A6J6D4G6"/>
<dbReference type="Pfam" id="PF07969">
    <property type="entry name" value="Amidohydro_3"/>
    <property type="match status" value="1"/>
</dbReference>
<accession>A0A6J6D4G6</accession>
<dbReference type="GO" id="GO:0005829">
    <property type="term" value="C:cytosol"/>
    <property type="evidence" value="ECO:0007669"/>
    <property type="project" value="TreeGrafter"/>
</dbReference>
<evidence type="ECO:0000313" key="5">
    <source>
        <dbReference type="EMBL" id="CAB4639626.1"/>
    </source>
</evidence>
<dbReference type="PANTHER" id="PTHR11647">
    <property type="entry name" value="HYDRANTOINASE/DIHYDROPYRIMIDINASE FAMILY MEMBER"/>
    <property type="match status" value="1"/>
</dbReference>
<evidence type="ECO:0000313" key="4">
    <source>
        <dbReference type="EMBL" id="CAB4571798.1"/>
    </source>
</evidence>
<evidence type="ECO:0000313" key="2">
    <source>
        <dbReference type="EMBL" id="CAB4549475.1"/>
    </source>
</evidence>
<name>A0A6J6D4G6_9ZZZZ</name>
<proteinExistence type="predicted"/>
<dbReference type="EMBL" id="CAEZTG010000022">
    <property type="protein sequence ID" value="CAB4558652.1"/>
    <property type="molecule type" value="Genomic_DNA"/>
</dbReference>
<reference evidence="3" key="1">
    <citation type="submission" date="2020-05" db="EMBL/GenBank/DDBJ databases">
        <authorList>
            <person name="Chiriac C."/>
            <person name="Salcher M."/>
            <person name="Ghai R."/>
            <person name="Kavagutti S V."/>
        </authorList>
    </citation>
    <scope>NUCLEOTIDE SEQUENCE</scope>
</reference>
<organism evidence="3">
    <name type="scientific">freshwater metagenome</name>
    <dbReference type="NCBI Taxonomy" id="449393"/>
    <lineage>
        <taxon>unclassified sequences</taxon>
        <taxon>metagenomes</taxon>
        <taxon>ecological metagenomes</taxon>
    </lineage>
</organism>
<dbReference type="EMBL" id="CAEZSU010000066">
    <property type="protein sequence ID" value="CAB4549475.1"/>
    <property type="molecule type" value="Genomic_DNA"/>
</dbReference>
<gene>
    <name evidence="2" type="ORF">UFOPK1495_00749</name>
    <name evidence="3" type="ORF">UFOPK1603_00387</name>
    <name evidence="4" type="ORF">UFOPK1711_00556</name>
    <name evidence="5" type="ORF">UFOPK2143_00518</name>
    <name evidence="6" type="ORF">UFOPK2350_00040</name>
</gene>
<feature type="domain" description="Amidohydrolase 3" evidence="1">
    <location>
        <begin position="48"/>
        <end position="551"/>
    </location>
</feature>
<dbReference type="InterPro" id="IPR032466">
    <property type="entry name" value="Metal_Hydrolase"/>
</dbReference>
<dbReference type="EMBL" id="CAEZTR010000023">
    <property type="protein sequence ID" value="CAB4571798.1"/>
    <property type="molecule type" value="Genomic_DNA"/>
</dbReference>
<protein>
    <submittedName>
        <fullName evidence="3">Unannotated protein</fullName>
    </submittedName>
</protein>
<dbReference type="PANTHER" id="PTHR11647:SF1">
    <property type="entry name" value="COLLAPSIN RESPONSE MEDIATOR PROTEIN"/>
    <property type="match status" value="1"/>
</dbReference>
<dbReference type="Gene3D" id="2.30.40.10">
    <property type="entry name" value="Urease, subunit C, domain 1"/>
    <property type="match status" value="1"/>
</dbReference>
<evidence type="ECO:0000259" key="1">
    <source>
        <dbReference type="Pfam" id="PF07969"/>
    </source>
</evidence>
<evidence type="ECO:0000313" key="3">
    <source>
        <dbReference type="EMBL" id="CAB4558652.1"/>
    </source>
</evidence>
<sequence length="577" mass="62668">MSDATYDEVIKGGTVIDGTGAPARIADIGIRDGKIVVIGEVDGDATIVTDATGRMVMPGVIDAHTHYDAQLLWDPGASPSANHGVTTVIAGNCGFTLAPLRPTVAEAEYLQEMMSRVEGMPLPALKTINWNWETFEQYLNQFENRISVNAGWMAGHCAIRRYVMGPESVGSEATPEQIDAMVAELRKAIEVGALGWSFTTSGSHSDGDGQPVPSRWASNEEMIAMATEVGKHEGTSLEGIVPGCLDRFADDEIELLAVLSAAAKRVMNWNVLTIDSREPDRVGRQVEAYDRAKELGGRVVALTMPVLVPMNMNFATFCGIWLLPTWEETLRCEIPERMKRLQDPEIRAKLLAASRSEEAGVYRRIADWEDYVIGDTFSPENAGLSNRTVSDIAAERGTEPFDTLLDIVIADELQTVLWPAPKDKDSESWRMRVDAWNDERIMIGGSDAGAHLDRMCGATFPTRFLGDMINGRKLIPVERAVQLITQKPAELFGLIDRGTLVEGSNADIVVFDPATIGSENAHMVADLPGGCSRLTADSYGIERVLVNGQAVIIDGQFTGATPGTVLKSGKDTYTVLP</sequence>
<dbReference type="GO" id="GO:0016812">
    <property type="term" value="F:hydrolase activity, acting on carbon-nitrogen (but not peptide) bonds, in cyclic amides"/>
    <property type="evidence" value="ECO:0007669"/>
    <property type="project" value="TreeGrafter"/>
</dbReference>
<evidence type="ECO:0000313" key="6">
    <source>
        <dbReference type="EMBL" id="CAB4665735.1"/>
    </source>
</evidence>
<dbReference type="SUPFAM" id="SSF51556">
    <property type="entry name" value="Metallo-dependent hydrolases"/>
    <property type="match status" value="1"/>
</dbReference>
<dbReference type="InterPro" id="IPR013108">
    <property type="entry name" value="Amidohydro_3"/>
</dbReference>
<dbReference type="SUPFAM" id="SSF51338">
    <property type="entry name" value="Composite domain of metallo-dependent hydrolases"/>
    <property type="match status" value="1"/>
</dbReference>
<dbReference type="EMBL" id="CAEZVV010000018">
    <property type="protein sequence ID" value="CAB4639626.1"/>
    <property type="molecule type" value="Genomic_DNA"/>
</dbReference>
<dbReference type="Gene3D" id="3.20.20.140">
    <property type="entry name" value="Metal-dependent hydrolases"/>
    <property type="match status" value="2"/>
</dbReference>
<dbReference type="InterPro" id="IPR050378">
    <property type="entry name" value="Metallo-dep_Hydrolases_sf"/>
</dbReference>